<dbReference type="RefSeq" id="WP_219850537.1">
    <property type="nucleotide sequence ID" value="NZ_CP059491.1"/>
</dbReference>
<dbReference type="PROSITE" id="PS51257">
    <property type="entry name" value="PROKAR_LIPOPROTEIN"/>
    <property type="match status" value="1"/>
</dbReference>
<dbReference type="KEGG" id="gji:H1R19_03045"/>
<sequence>MKLHSLAGTCFAVMLVTSACGIDNPVPDIARGGDSSGGSNCATYEGPNLTAQEFRAQIVEAHYEREELLRKYKFPGAAEMNSNPESSVDLTIDQVRSEIPNAPAGSFQRHFEFVCEWIAEESSTECALAPDEARGKAAEQIEQMKNDPKNQGIDVVGYAREQNELHNRYLVTFITTPLSTCAQARAAGTTIAGMYSGDGMEVDDNTRFVVESSTIVCPDEAGELPAAPADCGETSLESVSKSGAIRVVAGDVDCDDATKIIRESWTRLLAIEQKIIVYEVDGAEYTCGMAGVGESAEEGYDYKCETAGNDKTITWSAN</sequence>
<evidence type="ECO:0000313" key="1">
    <source>
        <dbReference type="EMBL" id="QMT02172.1"/>
    </source>
</evidence>
<organism evidence="1 2">
    <name type="scientific">Gordonia jinghuaiqii</name>
    <dbReference type="NCBI Taxonomy" id="2758710"/>
    <lineage>
        <taxon>Bacteria</taxon>
        <taxon>Bacillati</taxon>
        <taxon>Actinomycetota</taxon>
        <taxon>Actinomycetes</taxon>
        <taxon>Mycobacteriales</taxon>
        <taxon>Gordoniaceae</taxon>
        <taxon>Gordonia</taxon>
    </lineage>
</organism>
<protein>
    <submittedName>
        <fullName evidence="1">Uncharacterized protein</fullName>
    </submittedName>
</protein>
<name>A0A7D7R3Q4_9ACTN</name>
<accession>A0A7D7R3Q4</accession>
<dbReference type="EMBL" id="CP059491">
    <property type="protein sequence ID" value="QMT02172.1"/>
    <property type="molecule type" value="Genomic_DNA"/>
</dbReference>
<reference evidence="2" key="1">
    <citation type="submission" date="2020-07" db="EMBL/GenBank/DDBJ databases">
        <title>novel species isolated from the respiratory tract of Marmot.</title>
        <authorList>
            <person name="Zhang G."/>
        </authorList>
    </citation>
    <scope>NUCLEOTIDE SEQUENCE [LARGE SCALE GENOMIC DNA]</scope>
    <source>
        <strain evidence="2">686</strain>
    </source>
</reference>
<dbReference type="AlphaFoldDB" id="A0A7D7R3Q4"/>
<keyword evidence="2" id="KW-1185">Reference proteome</keyword>
<proteinExistence type="predicted"/>
<evidence type="ECO:0000313" key="2">
    <source>
        <dbReference type="Proteomes" id="UP000515663"/>
    </source>
</evidence>
<dbReference type="Proteomes" id="UP000515663">
    <property type="component" value="Chromosome"/>
</dbReference>
<gene>
    <name evidence="1" type="ORF">H1R19_03045</name>
</gene>